<proteinExistence type="inferred from homology"/>
<dbReference type="InterPro" id="IPR008144">
    <property type="entry name" value="Guanylate_kin-like_dom"/>
</dbReference>
<dbReference type="GO" id="GO:0030488">
    <property type="term" value="P:tRNA methylation"/>
    <property type="evidence" value="ECO:0007669"/>
    <property type="project" value="InterPro"/>
</dbReference>
<dbReference type="Gene3D" id="2.30.30.40">
    <property type="entry name" value="SH3 Domains"/>
    <property type="match status" value="1"/>
</dbReference>
<dbReference type="SUPFAM" id="SSF50044">
    <property type="entry name" value="SH3-domain"/>
    <property type="match status" value="1"/>
</dbReference>
<reference evidence="12 13" key="1">
    <citation type="submission" date="2018-04" db="EMBL/GenBank/DDBJ databases">
        <title>The genome of golden apple snail Pomacea canaliculata provides insight into stress tolerance and invasive adaptation.</title>
        <authorList>
            <person name="Liu C."/>
            <person name="Liu B."/>
            <person name="Ren Y."/>
            <person name="Zhang Y."/>
            <person name="Wang H."/>
            <person name="Li S."/>
            <person name="Jiang F."/>
            <person name="Yin L."/>
            <person name="Zhang G."/>
            <person name="Qian W."/>
            <person name="Fan W."/>
        </authorList>
    </citation>
    <scope>NUCLEOTIDE SEQUENCE [LARGE SCALE GENOMIC DNA]</scope>
    <source>
        <strain evidence="12">SZHN2017</strain>
        <tissue evidence="12">Muscle</tissue>
    </source>
</reference>
<dbReference type="SMART" id="SM00228">
    <property type="entry name" value="PDZ"/>
    <property type="match status" value="1"/>
</dbReference>
<feature type="compositionally biased region" description="Basic and acidic residues" evidence="6">
    <location>
        <begin position="1304"/>
        <end position="1330"/>
    </location>
</feature>
<dbReference type="GO" id="GO:0031515">
    <property type="term" value="C:tRNA (m1A) methyltransferase complex"/>
    <property type="evidence" value="ECO:0007669"/>
    <property type="project" value="InterPro"/>
</dbReference>
<dbReference type="InterPro" id="IPR001452">
    <property type="entry name" value="SH3_domain"/>
</dbReference>
<evidence type="ECO:0000256" key="4">
    <source>
        <dbReference type="PROSITE-ProRule" id="PRU00192"/>
    </source>
</evidence>
<evidence type="ECO:0000256" key="5">
    <source>
        <dbReference type="SAM" id="Coils"/>
    </source>
</evidence>
<dbReference type="CDD" id="cd12036">
    <property type="entry name" value="SH3_MPP5"/>
    <property type="match status" value="1"/>
</dbReference>
<dbReference type="Pfam" id="PF00625">
    <property type="entry name" value="Guanylate_kin"/>
    <property type="match status" value="1"/>
</dbReference>
<dbReference type="SMART" id="SM00072">
    <property type="entry name" value="GuKc"/>
    <property type="match status" value="1"/>
</dbReference>
<dbReference type="SMART" id="SM00569">
    <property type="entry name" value="L27"/>
    <property type="match status" value="1"/>
</dbReference>
<dbReference type="GO" id="GO:0005911">
    <property type="term" value="C:cell-cell junction"/>
    <property type="evidence" value="ECO:0007669"/>
    <property type="project" value="UniProtKB-ARBA"/>
</dbReference>
<keyword evidence="7" id="KW-0812">Transmembrane</keyword>
<dbReference type="InterPro" id="IPR036034">
    <property type="entry name" value="PDZ_sf"/>
</dbReference>
<dbReference type="PROSITE" id="PS50106">
    <property type="entry name" value="PDZ"/>
    <property type="match status" value="1"/>
</dbReference>
<dbReference type="CDD" id="cd06798">
    <property type="entry name" value="PDZ_MPP5-like"/>
    <property type="match status" value="1"/>
</dbReference>
<dbReference type="Gene3D" id="2.30.42.10">
    <property type="match status" value="1"/>
</dbReference>
<evidence type="ECO:0000259" key="9">
    <source>
        <dbReference type="PROSITE" id="PS50052"/>
    </source>
</evidence>
<accession>A0A2T7NWM9</accession>
<protein>
    <submittedName>
        <fullName evidence="12">Uncharacterized protein</fullName>
    </submittedName>
</protein>
<dbReference type="Pfam" id="PF07653">
    <property type="entry name" value="SH3_2"/>
    <property type="match status" value="1"/>
</dbReference>
<feature type="compositionally biased region" description="Acidic residues" evidence="6">
    <location>
        <begin position="1294"/>
        <end position="1303"/>
    </location>
</feature>
<comment type="similarity">
    <text evidence="1">Belongs to the MAGUK family.</text>
</comment>
<feature type="compositionally biased region" description="Basic and acidic residues" evidence="6">
    <location>
        <begin position="1260"/>
        <end position="1293"/>
    </location>
</feature>
<keyword evidence="3" id="KW-0677">Repeat</keyword>
<evidence type="ECO:0000259" key="11">
    <source>
        <dbReference type="PROSITE" id="PS51022"/>
    </source>
</evidence>
<dbReference type="STRING" id="400727.A0A2T7NWM9"/>
<dbReference type="EMBL" id="PZQS01000008">
    <property type="protein sequence ID" value="PVD25581.1"/>
    <property type="molecule type" value="Genomic_DNA"/>
</dbReference>
<dbReference type="PROSITE" id="PS50002">
    <property type="entry name" value="SH3"/>
    <property type="match status" value="1"/>
</dbReference>
<dbReference type="InterPro" id="IPR036892">
    <property type="entry name" value="L27_dom_sf"/>
</dbReference>
<dbReference type="PANTHER" id="PTHR23122">
    <property type="entry name" value="MEMBRANE-ASSOCIATED GUANYLATE KINASE MAGUK"/>
    <property type="match status" value="1"/>
</dbReference>
<dbReference type="SUPFAM" id="SSF52540">
    <property type="entry name" value="P-loop containing nucleoside triphosphate hydrolases"/>
    <property type="match status" value="1"/>
</dbReference>
<dbReference type="Gene3D" id="3.40.50.300">
    <property type="entry name" value="P-loop containing nucleotide triphosphate hydrolases"/>
    <property type="match status" value="1"/>
</dbReference>
<dbReference type="InterPro" id="IPR001478">
    <property type="entry name" value="PDZ"/>
</dbReference>
<evidence type="ECO:0000256" key="2">
    <source>
        <dbReference type="ARBA" id="ARBA00022443"/>
    </source>
</evidence>
<evidence type="ECO:0000256" key="7">
    <source>
        <dbReference type="SAM" id="Phobius"/>
    </source>
</evidence>
<keyword evidence="5" id="KW-0175">Coiled coil</keyword>
<gene>
    <name evidence="12" type="ORF">C0Q70_13239</name>
</gene>
<dbReference type="InterPro" id="IPR017423">
    <property type="entry name" value="TRM6"/>
</dbReference>
<evidence type="ECO:0000259" key="8">
    <source>
        <dbReference type="PROSITE" id="PS50002"/>
    </source>
</evidence>
<dbReference type="GO" id="GO:0005886">
    <property type="term" value="C:plasma membrane"/>
    <property type="evidence" value="ECO:0007669"/>
    <property type="project" value="UniProtKB-ARBA"/>
</dbReference>
<dbReference type="Pfam" id="PF04189">
    <property type="entry name" value="Gcd10p"/>
    <property type="match status" value="1"/>
</dbReference>
<dbReference type="Gene3D" id="1.10.287.650">
    <property type="entry name" value="L27 domain"/>
    <property type="match status" value="2"/>
</dbReference>
<dbReference type="FunFam" id="2.30.42.10:FF:000088">
    <property type="entry name" value="MAGUK p55 subfamily member 5"/>
    <property type="match status" value="1"/>
</dbReference>
<evidence type="ECO:0000313" key="12">
    <source>
        <dbReference type="EMBL" id="PVD25581.1"/>
    </source>
</evidence>
<comment type="caution">
    <text evidence="12">The sequence shown here is derived from an EMBL/GenBank/DDBJ whole genome shotgun (WGS) entry which is preliminary data.</text>
</comment>
<feature type="region of interest" description="Disordered" evidence="6">
    <location>
        <begin position="151"/>
        <end position="180"/>
    </location>
</feature>
<dbReference type="Pfam" id="PF02828">
    <property type="entry name" value="L27"/>
    <property type="match status" value="1"/>
</dbReference>
<feature type="coiled-coil region" evidence="5">
    <location>
        <begin position="315"/>
        <end position="343"/>
    </location>
</feature>
<dbReference type="InterPro" id="IPR050716">
    <property type="entry name" value="MAGUK"/>
</dbReference>
<dbReference type="InterPro" id="IPR004172">
    <property type="entry name" value="L27_dom"/>
</dbReference>
<feature type="domain" description="L27" evidence="11">
    <location>
        <begin position="474"/>
        <end position="531"/>
    </location>
</feature>
<dbReference type="Proteomes" id="UP000245119">
    <property type="component" value="Linkage Group LG8"/>
</dbReference>
<dbReference type="PROSITE" id="PS51022">
    <property type="entry name" value="L27"/>
    <property type="match status" value="1"/>
</dbReference>
<name>A0A2T7NWM9_POMCA</name>
<feature type="domain" description="PDZ" evidence="10">
    <location>
        <begin position="553"/>
        <end position="632"/>
    </location>
</feature>
<evidence type="ECO:0000256" key="6">
    <source>
        <dbReference type="SAM" id="MobiDB-lite"/>
    </source>
</evidence>
<evidence type="ECO:0000259" key="10">
    <source>
        <dbReference type="PROSITE" id="PS50106"/>
    </source>
</evidence>
<feature type="region of interest" description="Disordered" evidence="6">
    <location>
        <begin position="210"/>
        <end position="295"/>
    </location>
</feature>
<dbReference type="SMART" id="SM00326">
    <property type="entry name" value="SH3"/>
    <property type="match status" value="1"/>
</dbReference>
<dbReference type="PROSITE" id="PS50052">
    <property type="entry name" value="GUANYLATE_KINASE_2"/>
    <property type="match status" value="1"/>
</dbReference>
<feature type="domain" description="Guanylate kinase-like" evidence="9">
    <location>
        <begin position="779"/>
        <end position="961"/>
    </location>
</feature>
<keyword evidence="7" id="KW-0472">Membrane</keyword>
<organism evidence="12 13">
    <name type="scientific">Pomacea canaliculata</name>
    <name type="common">Golden apple snail</name>
    <dbReference type="NCBI Taxonomy" id="400727"/>
    <lineage>
        <taxon>Eukaryota</taxon>
        <taxon>Metazoa</taxon>
        <taxon>Spiralia</taxon>
        <taxon>Lophotrochozoa</taxon>
        <taxon>Mollusca</taxon>
        <taxon>Gastropoda</taxon>
        <taxon>Caenogastropoda</taxon>
        <taxon>Architaenioglossa</taxon>
        <taxon>Ampullarioidea</taxon>
        <taxon>Ampullariidae</taxon>
        <taxon>Pomacea</taxon>
    </lineage>
</organism>
<dbReference type="Pfam" id="PF00595">
    <property type="entry name" value="PDZ"/>
    <property type="match status" value="1"/>
</dbReference>
<evidence type="ECO:0000256" key="3">
    <source>
        <dbReference type="ARBA" id="ARBA00022737"/>
    </source>
</evidence>
<dbReference type="OrthoDB" id="43580at2759"/>
<evidence type="ECO:0000313" key="13">
    <source>
        <dbReference type="Proteomes" id="UP000245119"/>
    </source>
</evidence>
<dbReference type="InterPro" id="IPR014775">
    <property type="entry name" value="L27_C"/>
</dbReference>
<sequence length="1435" mass="161999">MWPRWNTVITGLYCFVAGFLKALLPVVLLSKLLPEIAKVHDAYIIAVEENARKKLEDLSINHKVVPVDMTRPPSYREEGVTSFRAEPCESKKKETLVQQVEQEEEIHLVDPIPENSLSMPVAEKQRKAIPWGSSGGSVNGSIEGMEMNGVMEKEGPRKGKGGKGKKEGRVNKAHSNPDTLLIEDLVGRGKLSSNGKASSHDSLNHSSHEVILYGPDSNTDFQHSGQNSFEYSDSGPHREMAIDCPDSFIGAIKTPPKYPPPSQTSSNTAVPSSGPRVPPTTPNKMSDSMKDKTKTDNTLSDAAALVTGSQHKPTVEQLERLRKHQEDLRKRREEESRQQQEQEFLRVSLRGSKKLQALENRKMAPDTQAPPTGFVNTAYVDAEDDYEAADDVDGVPLSQVQPRERYLKKNAGIEDLLSTLHHIRNRLNTGDNTSSSAGGHQVTFLKTLFHNPQFQQAVIMHQKMVDITSRSPHPRPVRTDARELFMEVRSASPSKSNEPAMKELIQLLSKPHMKNLLKAHDEVAERESQPILHSQDSELDYPLLQHGEDSVKIIHLEKTNEHLGATVKNEGDSVIVARIVTGGAAEKSGLLHEGDEILEVNGIDMRGKNVNEVSEILANMSGTITFMIIPGHCCVEPPPSSSDAVMHLRAMFNYDPEEDPYIPCRELGISFLKGDILHAIQLSDLNWWQAHREGEEEQHSLAGLIPSRSFQEQRETVRRQLQAESKENKKRNRVCACGRKERKKKKKKKSLYSAGVSEEAEEILTYEEVTRYYPQPNHKRPIVLIGPPDVGRQELRNRLMQWDCDRFAFAVPHTSRAPEPGEQPGKEYHFITRSVFEADILSGKFLEYGEYQNNLYGTSFQAVRQVINEGKQCILNLEPESLKVLRNTDLKPYAVFICPPNLEKLQQLHLDLGKHRPTDEKLKEIIEKGREMEEMYGHLFDVIIVNMDIERTFEELKQEIFRIDNEPQWSTMSKLLMVEHIFFEKAKIAGEQLIGQHYGSRFTVEKGQLIPVVVTKTSINVAIAREEDGMSGKDNRGLVGSEENQKLSHEEIIKMKEEGVCGQAIVEKLIEQSETFKTKTEFSQEKYIKKKSKRHILEFRVLEPNAHHLLDVFKQSPMKICNLRADSLSQLLCYGSVMAGATIAVVESCHGLVLGSVMERMGGLGKVIHLFPGNDMNRHVVSYFNFSEEHMQILYEFPLNKLAELECSTDNTRVCSENLPLCTEVTEKTEKPKVLEDCDSAVEQDDEKKMETECVDIPDDVVKNRSPADSKKEADTSRNGSTKEDIAMKKADEAMDEDGSVQEEEGRKRKAQELKEADKESRKQIKTERSNKAAEILKGRLIDSLIIAAKYHPATLLQRLLPYVPPSRPVVVFSQHKEPLVECYNLVQEKNLGIQRRLSETWYREYQVLPSRTHPQMSMSGTGGYLLTFTTVTDS</sequence>
<dbReference type="CDD" id="cd00071">
    <property type="entry name" value="GMPK"/>
    <property type="match status" value="1"/>
</dbReference>
<dbReference type="SUPFAM" id="SSF101288">
    <property type="entry name" value="L27 domain"/>
    <property type="match status" value="1"/>
</dbReference>
<dbReference type="InterPro" id="IPR035601">
    <property type="entry name" value="MPP5_SH3"/>
</dbReference>
<feature type="region of interest" description="Disordered" evidence="6">
    <location>
        <begin position="1237"/>
        <end position="1330"/>
    </location>
</feature>
<keyword evidence="2 4" id="KW-0728">SH3 domain</keyword>
<evidence type="ECO:0000256" key="1">
    <source>
        <dbReference type="ARBA" id="ARBA00007014"/>
    </source>
</evidence>
<dbReference type="InterPro" id="IPR036028">
    <property type="entry name" value="SH3-like_dom_sf"/>
</dbReference>
<keyword evidence="13" id="KW-1185">Reference proteome</keyword>
<dbReference type="InterPro" id="IPR027417">
    <property type="entry name" value="P-loop_NTPase"/>
</dbReference>
<feature type="transmembrane region" description="Helical" evidence="7">
    <location>
        <begin position="12"/>
        <end position="33"/>
    </location>
</feature>
<keyword evidence="7" id="KW-1133">Transmembrane helix</keyword>
<dbReference type="SUPFAM" id="SSF50156">
    <property type="entry name" value="PDZ domain-like"/>
    <property type="match status" value="1"/>
</dbReference>
<feature type="domain" description="SH3" evidence="8">
    <location>
        <begin position="643"/>
        <end position="715"/>
    </location>
</feature>
<feature type="compositionally biased region" description="Polar residues" evidence="6">
    <location>
        <begin position="216"/>
        <end position="231"/>
    </location>
</feature>
<dbReference type="InterPro" id="IPR008145">
    <property type="entry name" value="GK/Ca_channel_bsu"/>
</dbReference>
<dbReference type="FunFam" id="3.30.63.10:FF:000002">
    <property type="entry name" value="Guanylate kinase 1"/>
    <property type="match status" value="1"/>
</dbReference>